<name>A0ABT1W9N3_9PROT</name>
<evidence type="ECO:0008006" key="3">
    <source>
        <dbReference type="Google" id="ProtNLM"/>
    </source>
</evidence>
<evidence type="ECO:0000313" key="2">
    <source>
        <dbReference type="Proteomes" id="UP001524587"/>
    </source>
</evidence>
<keyword evidence="2" id="KW-1185">Reference proteome</keyword>
<dbReference type="Proteomes" id="UP001524587">
    <property type="component" value="Unassembled WGS sequence"/>
</dbReference>
<accession>A0ABT1W9N3</accession>
<gene>
    <name evidence="1" type="ORF">NFI95_14215</name>
</gene>
<sequence length="298" mass="32790">MPEIARCPICRNAGWHDRSAFLACTHCELEVSRDHPLDAMPGQIEDALDGAGRDALSGPGWRLSAVALRNAAWRLGRSWRAGGWRREAPVAHAVVLGVIGRPQEMPVIETMMTGPGFPRAIVVLDGDGEAPQGPAGMRVSMRPLAGDFAAQRNQVQSLAQRRCGARCWVLQLDTDERPTPELLGRLGWMIQAADREGLRSIGLPRINLVDGARSALFPDIQYRLNRADVRFDGIVHERPVVAFAETTLGLAGAIEHRLSRERVLERSRSYETMRAGAGRPSDEWALLRPFDPASMAVR</sequence>
<organism evidence="1 2">
    <name type="scientific">Endosaccharibacter trunci</name>
    <dbReference type="NCBI Taxonomy" id="2812733"/>
    <lineage>
        <taxon>Bacteria</taxon>
        <taxon>Pseudomonadati</taxon>
        <taxon>Pseudomonadota</taxon>
        <taxon>Alphaproteobacteria</taxon>
        <taxon>Acetobacterales</taxon>
        <taxon>Acetobacteraceae</taxon>
        <taxon>Endosaccharibacter</taxon>
    </lineage>
</organism>
<evidence type="ECO:0000313" key="1">
    <source>
        <dbReference type="EMBL" id="MCQ8279595.1"/>
    </source>
</evidence>
<reference evidence="1 2" key="1">
    <citation type="submission" date="2022-06" db="EMBL/GenBank/DDBJ databases">
        <title>Endosaccharibacter gen. nov., sp. nov., endophytic bacteria isolated from sugarcane.</title>
        <authorList>
            <person name="Pitiwittayakul N."/>
            <person name="Yukphan P."/>
            <person name="Charoenyingcharoen P."/>
            <person name="Tanasupawat S."/>
        </authorList>
    </citation>
    <scope>NUCLEOTIDE SEQUENCE [LARGE SCALE GENOMIC DNA]</scope>
    <source>
        <strain evidence="1 2">KSS8</strain>
    </source>
</reference>
<dbReference type="EMBL" id="JAMSKV010000014">
    <property type="protein sequence ID" value="MCQ8279595.1"/>
    <property type="molecule type" value="Genomic_DNA"/>
</dbReference>
<comment type="caution">
    <text evidence="1">The sequence shown here is derived from an EMBL/GenBank/DDBJ whole genome shotgun (WGS) entry which is preliminary data.</text>
</comment>
<dbReference type="RefSeq" id="WP_422865084.1">
    <property type="nucleotide sequence ID" value="NZ_JAMSKV010000014.1"/>
</dbReference>
<protein>
    <recommendedName>
        <fullName evidence="3">Glycosyltransferase</fullName>
    </recommendedName>
</protein>
<proteinExistence type="predicted"/>